<evidence type="ECO:0000256" key="4">
    <source>
        <dbReference type="ARBA" id="ARBA00023136"/>
    </source>
</evidence>
<organism evidence="6 7">
    <name type="scientific">Sphaerisporangium flaviroseum</name>
    <dbReference type="NCBI Taxonomy" id="509199"/>
    <lineage>
        <taxon>Bacteria</taxon>
        <taxon>Bacillati</taxon>
        <taxon>Actinomycetota</taxon>
        <taxon>Actinomycetes</taxon>
        <taxon>Streptosporangiales</taxon>
        <taxon>Streptosporangiaceae</taxon>
        <taxon>Sphaerisporangium</taxon>
    </lineage>
</organism>
<dbReference type="Pfam" id="PF13564">
    <property type="entry name" value="DoxX_2"/>
    <property type="match status" value="1"/>
</dbReference>
<protein>
    <submittedName>
        <fullName evidence="6">DoxX family protein</fullName>
    </submittedName>
</protein>
<feature type="transmembrane region" description="Helical" evidence="5">
    <location>
        <begin position="71"/>
        <end position="89"/>
    </location>
</feature>
<name>A0ABP7HYT0_9ACTN</name>
<sequence length="118" mass="12435">MFVAYTVVSILLAIGLTFSAYLFVTRDPNPRIVETLNTVQVPKSMYAPLAALKFAGALGLLIGIFWRPLGIAAAIGLVLYFLGAVIFHLRVKDTKGAGSPAVLTLAFVALLLLGTASA</sequence>
<evidence type="ECO:0000313" key="7">
    <source>
        <dbReference type="Proteomes" id="UP001500888"/>
    </source>
</evidence>
<evidence type="ECO:0000313" key="6">
    <source>
        <dbReference type="EMBL" id="GAA3805514.1"/>
    </source>
</evidence>
<evidence type="ECO:0000256" key="3">
    <source>
        <dbReference type="ARBA" id="ARBA00022989"/>
    </source>
</evidence>
<comment type="subcellular location">
    <subcellularLocation>
        <location evidence="1">Membrane</location>
        <topology evidence="1">Multi-pass membrane protein</topology>
    </subcellularLocation>
</comment>
<comment type="caution">
    <text evidence="6">The sequence shown here is derived from an EMBL/GenBank/DDBJ whole genome shotgun (WGS) entry which is preliminary data.</text>
</comment>
<proteinExistence type="predicted"/>
<dbReference type="InterPro" id="IPR032808">
    <property type="entry name" value="DoxX"/>
</dbReference>
<feature type="transmembrane region" description="Helical" evidence="5">
    <location>
        <begin position="6"/>
        <end position="24"/>
    </location>
</feature>
<accession>A0ABP7HYT0</accession>
<evidence type="ECO:0000256" key="5">
    <source>
        <dbReference type="SAM" id="Phobius"/>
    </source>
</evidence>
<feature type="transmembrane region" description="Helical" evidence="5">
    <location>
        <begin position="101"/>
        <end position="117"/>
    </location>
</feature>
<keyword evidence="3 5" id="KW-1133">Transmembrane helix</keyword>
<dbReference type="Proteomes" id="UP001500888">
    <property type="component" value="Unassembled WGS sequence"/>
</dbReference>
<keyword evidence="7" id="KW-1185">Reference proteome</keyword>
<dbReference type="EMBL" id="BAAAZR010000004">
    <property type="protein sequence ID" value="GAA3805514.1"/>
    <property type="molecule type" value="Genomic_DNA"/>
</dbReference>
<gene>
    <name evidence="6" type="ORF">GCM10022226_26870</name>
</gene>
<reference evidence="7" key="1">
    <citation type="journal article" date="2019" name="Int. J. Syst. Evol. Microbiol.">
        <title>The Global Catalogue of Microorganisms (GCM) 10K type strain sequencing project: providing services to taxonomists for standard genome sequencing and annotation.</title>
        <authorList>
            <consortium name="The Broad Institute Genomics Platform"/>
            <consortium name="The Broad Institute Genome Sequencing Center for Infectious Disease"/>
            <person name="Wu L."/>
            <person name="Ma J."/>
        </authorList>
    </citation>
    <scope>NUCLEOTIDE SEQUENCE [LARGE SCALE GENOMIC DNA]</scope>
    <source>
        <strain evidence="7">JCM 16908</strain>
    </source>
</reference>
<dbReference type="RefSeq" id="WP_344938481.1">
    <property type="nucleotide sequence ID" value="NZ_BAAAZR010000004.1"/>
</dbReference>
<keyword evidence="4 5" id="KW-0472">Membrane</keyword>
<evidence type="ECO:0000256" key="1">
    <source>
        <dbReference type="ARBA" id="ARBA00004141"/>
    </source>
</evidence>
<keyword evidence="2 5" id="KW-0812">Transmembrane</keyword>
<evidence type="ECO:0000256" key="2">
    <source>
        <dbReference type="ARBA" id="ARBA00022692"/>
    </source>
</evidence>
<feature type="transmembrane region" description="Helical" evidence="5">
    <location>
        <begin position="45"/>
        <end position="65"/>
    </location>
</feature>